<sequence>MKIKGKRAAAICTMVALAINMIPYTACADDNMSYTDISENFTTAGYYNPQNIIISQPYNGYSTTSSKVSILGAADYNYPVYMNGTQIGMTEHGFFAVYTNLKIGNNTFTFSNNGKSKSINIIRKAAASNSGTSTAGKGVSYWPKSHKAKYAVVKGQNISRMNTPGGDSKSLMIPLATGTTAQIIGETSSLYCLSDYSLVYKSNVTVSDGTLGKNAITAMNLVDDNGHNCTELQFSMNQKALYNLEMGQQSAILTVYNTNQSVKSELPPNQMVKDVQVLENGSKGYAKYQINFQKNAPVNGYYVEFSDGKMLVGFKKLPAITGDRLDGVRIHIDAGHGGTDTGATGPMAAFGPQEKDINLGIALYAKKYLENKGATVIMTRTDDSTKELSDRAATVAAVKPDFSLSIHCNSMPVTADYNNAKGFLTFYSFNSSGAAEFINTYITNKVGIQKSSARYSNLAMTRMTGYPAVLFETSFMSNPSDYEWMIKPETQRQFGIAAGEAVENFIKQQAKQNINTSV</sequence>
<dbReference type="GO" id="GO:0009253">
    <property type="term" value="P:peptidoglycan catabolic process"/>
    <property type="evidence" value="ECO:0007669"/>
    <property type="project" value="InterPro"/>
</dbReference>
<proteinExistence type="predicted"/>
<dbReference type="InterPro" id="IPR050695">
    <property type="entry name" value="N-acetylmuramoyl_amidase_3"/>
</dbReference>
<dbReference type="GO" id="GO:0008745">
    <property type="term" value="F:N-acetylmuramoyl-L-alanine amidase activity"/>
    <property type="evidence" value="ECO:0007669"/>
    <property type="project" value="InterPro"/>
</dbReference>
<dbReference type="KEGG" id="amic:Ami3637_13180"/>
<dbReference type="CDD" id="cd02696">
    <property type="entry name" value="MurNAc-LAA"/>
    <property type="match status" value="1"/>
</dbReference>
<dbReference type="Gene3D" id="3.40.630.40">
    <property type="entry name" value="Zn-dependent exopeptidases"/>
    <property type="match status" value="1"/>
</dbReference>
<name>A0A6P1MER9_9FIRM</name>
<keyword evidence="1" id="KW-0378">Hydrolase</keyword>
<evidence type="ECO:0000256" key="2">
    <source>
        <dbReference type="SAM" id="SignalP"/>
    </source>
</evidence>
<accession>A0A6P1MER9</accession>
<feature type="chain" id="PRO_5027098457" description="MurNAc-LAA domain-containing protein" evidence="2">
    <location>
        <begin position="29"/>
        <end position="518"/>
    </location>
</feature>
<feature type="domain" description="MurNAc-LAA" evidence="3">
    <location>
        <begin position="392"/>
        <end position="503"/>
    </location>
</feature>
<protein>
    <recommendedName>
        <fullName evidence="3">MurNAc-LAA domain-containing protein</fullName>
    </recommendedName>
</protein>
<feature type="signal peptide" evidence="2">
    <location>
        <begin position="1"/>
        <end position="28"/>
    </location>
</feature>
<dbReference type="Pfam" id="PF01520">
    <property type="entry name" value="Amidase_3"/>
    <property type="match status" value="1"/>
</dbReference>
<keyword evidence="5" id="KW-1185">Reference proteome</keyword>
<dbReference type="EMBL" id="CP047591">
    <property type="protein sequence ID" value="QHI73199.1"/>
    <property type="molecule type" value="Genomic_DNA"/>
</dbReference>
<evidence type="ECO:0000259" key="3">
    <source>
        <dbReference type="SMART" id="SM00646"/>
    </source>
</evidence>
<dbReference type="SMART" id="SM00646">
    <property type="entry name" value="Ami_3"/>
    <property type="match status" value="1"/>
</dbReference>
<dbReference type="Proteomes" id="UP000463883">
    <property type="component" value="Chromosome"/>
</dbReference>
<dbReference type="AlphaFoldDB" id="A0A6P1MER9"/>
<dbReference type="PANTHER" id="PTHR30404:SF0">
    <property type="entry name" value="N-ACETYLMURAMOYL-L-ALANINE AMIDASE AMIC"/>
    <property type="match status" value="1"/>
</dbReference>
<dbReference type="GO" id="GO:0030288">
    <property type="term" value="C:outer membrane-bounded periplasmic space"/>
    <property type="evidence" value="ECO:0007669"/>
    <property type="project" value="TreeGrafter"/>
</dbReference>
<evidence type="ECO:0000313" key="4">
    <source>
        <dbReference type="EMBL" id="QHI73199.1"/>
    </source>
</evidence>
<evidence type="ECO:0000313" key="5">
    <source>
        <dbReference type="Proteomes" id="UP000463883"/>
    </source>
</evidence>
<keyword evidence="2" id="KW-0732">Signal</keyword>
<dbReference type="PANTHER" id="PTHR30404">
    <property type="entry name" value="N-ACETYLMURAMOYL-L-ALANINE AMIDASE"/>
    <property type="match status" value="1"/>
</dbReference>
<dbReference type="InterPro" id="IPR002508">
    <property type="entry name" value="MurNAc-LAA_cat"/>
</dbReference>
<reference evidence="4 5" key="1">
    <citation type="submission" date="2020-01" db="EMBL/GenBank/DDBJ databases">
        <title>Genomic analysis of Aminipila sp. CBA3637.</title>
        <authorList>
            <person name="Kim Y.B."/>
            <person name="Roh S.W."/>
        </authorList>
    </citation>
    <scope>NUCLEOTIDE SEQUENCE [LARGE SCALE GENOMIC DNA]</scope>
    <source>
        <strain evidence="4 5">CBA3637</strain>
    </source>
</reference>
<gene>
    <name evidence="4" type="ORF">Ami3637_13180</name>
</gene>
<dbReference type="SUPFAM" id="SSF53187">
    <property type="entry name" value="Zn-dependent exopeptidases"/>
    <property type="match status" value="1"/>
</dbReference>
<dbReference type="RefSeq" id="WP_162362965.1">
    <property type="nucleotide sequence ID" value="NZ_CP047591.1"/>
</dbReference>
<evidence type="ECO:0000256" key="1">
    <source>
        <dbReference type="ARBA" id="ARBA00022801"/>
    </source>
</evidence>
<organism evidence="4 5">
    <name type="scientific">Aminipila terrae</name>
    <dbReference type="NCBI Taxonomy" id="2697030"/>
    <lineage>
        <taxon>Bacteria</taxon>
        <taxon>Bacillati</taxon>
        <taxon>Bacillota</taxon>
        <taxon>Clostridia</taxon>
        <taxon>Peptostreptococcales</taxon>
        <taxon>Anaerovoracaceae</taxon>
        <taxon>Aminipila</taxon>
    </lineage>
</organism>